<dbReference type="EMBL" id="CP000699">
    <property type="protein sequence ID" value="ABQ67630.1"/>
    <property type="molecule type" value="Genomic_DNA"/>
</dbReference>
<dbReference type="HAMAP" id="MF_00415">
    <property type="entry name" value="FlgH"/>
    <property type="match status" value="1"/>
</dbReference>
<evidence type="ECO:0000256" key="2">
    <source>
        <dbReference type="ARBA" id="ARBA00006929"/>
    </source>
</evidence>
<sequence>MSTRTSKAVLLGAFAALSLGAAADPALAAKRARAIDYSPVFAAEPLPSQANGAIYQAANGYSALTNGARAAMIGDIVTITLVERTQAAKSNSASTDRSGELGLTPPTTGPLSLFKPTDVGASGGSTFTGKGAAAQSNQLNGEISVSIVRVYPNGTMLVRGEKLLTLNRGDENIAITGLIRAADIGPDNRVPSTRVADARITYSGKGEIARGSRQGWLNRFFSILSPF</sequence>
<evidence type="ECO:0000256" key="5">
    <source>
        <dbReference type="ARBA" id="ARBA00023143"/>
    </source>
</evidence>
<dbReference type="InterPro" id="IPR000527">
    <property type="entry name" value="Flag_Lring"/>
</dbReference>
<reference evidence="10 11" key="1">
    <citation type="journal article" date="2010" name="J. Bacteriol.">
        <title>Genome sequence of the dioxin-mineralizing bacterium Sphingomonas wittichii RW1.</title>
        <authorList>
            <person name="Miller T.R."/>
            <person name="Delcher A.L."/>
            <person name="Salzberg S.L."/>
            <person name="Saunders E."/>
            <person name="Detter J.C."/>
            <person name="Halden R.U."/>
        </authorList>
    </citation>
    <scope>NUCLEOTIDE SEQUENCE [LARGE SCALE GENOMIC DNA]</scope>
    <source>
        <strain evidence="11">DSM 6014 / CCUG 31198 / JCM 15750 / NBRC 105917 / EY 4224 / RW1</strain>
    </source>
</reference>
<dbReference type="PRINTS" id="PR01008">
    <property type="entry name" value="FLGLRINGFLGH"/>
</dbReference>
<comment type="function">
    <text evidence="1 7">Assembles around the rod to form the L-ring and probably protects the motor/basal body from shearing forces during rotation.</text>
</comment>
<comment type="subcellular location">
    <subcellularLocation>
        <location evidence="7">Cell outer membrane</location>
    </subcellularLocation>
    <subcellularLocation>
        <location evidence="7">Bacterial flagellum basal body</location>
    </subcellularLocation>
</comment>
<gene>
    <name evidence="7" type="primary">flgH</name>
    <name evidence="10" type="ordered locus">Swit_1265</name>
</gene>
<evidence type="ECO:0000313" key="10">
    <source>
        <dbReference type="EMBL" id="ABQ67630.1"/>
    </source>
</evidence>
<protein>
    <recommendedName>
        <fullName evidence="7">Flagellar L-ring protein</fullName>
    </recommendedName>
    <alternativeName>
        <fullName evidence="7">Basal body L-ring protein</fullName>
    </alternativeName>
</protein>
<evidence type="ECO:0000256" key="3">
    <source>
        <dbReference type="ARBA" id="ARBA00022729"/>
    </source>
</evidence>
<feature type="signal peptide" evidence="9">
    <location>
        <begin position="1"/>
        <end position="23"/>
    </location>
</feature>
<dbReference type="PANTHER" id="PTHR34933">
    <property type="entry name" value="FLAGELLAR L-RING PROTEIN"/>
    <property type="match status" value="1"/>
</dbReference>
<keyword evidence="11" id="KW-1185">Reference proteome</keyword>
<evidence type="ECO:0000256" key="4">
    <source>
        <dbReference type="ARBA" id="ARBA00023136"/>
    </source>
</evidence>
<comment type="similarity">
    <text evidence="2 7">Belongs to the FlgH family.</text>
</comment>
<proteinExistence type="inferred from homology"/>
<dbReference type="KEGG" id="swi:Swit_1265"/>
<dbReference type="Proteomes" id="UP000001989">
    <property type="component" value="Chromosome"/>
</dbReference>
<organism evidence="10 11">
    <name type="scientific">Rhizorhabdus wittichii (strain DSM 6014 / CCUG 31198 / JCM 15750 / NBRC 105917 / EY 4224 / RW1)</name>
    <name type="common">Sphingomonas wittichii</name>
    <dbReference type="NCBI Taxonomy" id="392499"/>
    <lineage>
        <taxon>Bacteria</taxon>
        <taxon>Pseudomonadati</taxon>
        <taxon>Pseudomonadota</taxon>
        <taxon>Alphaproteobacteria</taxon>
        <taxon>Sphingomonadales</taxon>
        <taxon>Sphingomonadaceae</taxon>
        <taxon>Rhizorhabdus</taxon>
    </lineage>
</organism>
<feature type="region of interest" description="Disordered" evidence="8">
    <location>
        <begin position="89"/>
        <end position="113"/>
    </location>
</feature>
<keyword evidence="10" id="KW-0969">Cilium</keyword>
<keyword evidence="4 7" id="KW-0472">Membrane</keyword>
<dbReference type="PANTHER" id="PTHR34933:SF1">
    <property type="entry name" value="FLAGELLAR L-RING PROTEIN"/>
    <property type="match status" value="1"/>
</dbReference>
<keyword evidence="10" id="KW-0966">Cell projection</keyword>
<dbReference type="OrthoDB" id="9789227at2"/>
<accession>A0A9J9H9N2</accession>
<dbReference type="Pfam" id="PF02107">
    <property type="entry name" value="FlgH"/>
    <property type="match status" value="1"/>
</dbReference>
<name>A0A9J9H9N2_RHIWR</name>
<keyword evidence="6 7" id="KW-0998">Cell outer membrane</keyword>
<keyword evidence="5 7" id="KW-0975">Bacterial flagellum</keyword>
<comment type="subunit">
    <text evidence="7">The basal body constitutes a major portion of the flagellar organelle and consists of four rings (L,P,S, and M) mounted on a central rod.</text>
</comment>
<dbReference type="AlphaFoldDB" id="A0A9J9H9N2"/>
<keyword evidence="10" id="KW-0282">Flagellum</keyword>
<dbReference type="GO" id="GO:0009279">
    <property type="term" value="C:cell outer membrane"/>
    <property type="evidence" value="ECO:0007669"/>
    <property type="project" value="UniProtKB-SubCell"/>
</dbReference>
<dbReference type="GO" id="GO:0071973">
    <property type="term" value="P:bacterial-type flagellum-dependent cell motility"/>
    <property type="evidence" value="ECO:0007669"/>
    <property type="project" value="InterPro"/>
</dbReference>
<evidence type="ECO:0000313" key="11">
    <source>
        <dbReference type="Proteomes" id="UP000001989"/>
    </source>
</evidence>
<dbReference type="GO" id="GO:0003774">
    <property type="term" value="F:cytoskeletal motor activity"/>
    <property type="evidence" value="ECO:0007669"/>
    <property type="project" value="InterPro"/>
</dbReference>
<evidence type="ECO:0000256" key="8">
    <source>
        <dbReference type="SAM" id="MobiDB-lite"/>
    </source>
</evidence>
<feature type="chain" id="PRO_5039896586" description="Flagellar L-ring protein" evidence="9">
    <location>
        <begin position="24"/>
        <end position="227"/>
    </location>
</feature>
<evidence type="ECO:0000256" key="1">
    <source>
        <dbReference type="ARBA" id="ARBA00002591"/>
    </source>
</evidence>
<evidence type="ECO:0000256" key="7">
    <source>
        <dbReference type="HAMAP-Rule" id="MF_00415"/>
    </source>
</evidence>
<keyword evidence="3 9" id="KW-0732">Signal</keyword>
<evidence type="ECO:0000256" key="9">
    <source>
        <dbReference type="SAM" id="SignalP"/>
    </source>
</evidence>
<dbReference type="GO" id="GO:0009427">
    <property type="term" value="C:bacterial-type flagellum basal body, distal rod, L ring"/>
    <property type="evidence" value="ECO:0007669"/>
    <property type="project" value="InterPro"/>
</dbReference>
<evidence type="ECO:0000256" key="6">
    <source>
        <dbReference type="ARBA" id="ARBA00023237"/>
    </source>
</evidence>